<reference evidence="2 3" key="1">
    <citation type="journal article" date="2023" name="Elife">
        <title>Identification of key yeast species and microbe-microbe interactions impacting larval growth of Drosophila in the wild.</title>
        <authorList>
            <person name="Mure A."/>
            <person name="Sugiura Y."/>
            <person name="Maeda R."/>
            <person name="Honda K."/>
            <person name="Sakurai N."/>
            <person name="Takahashi Y."/>
            <person name="Watada M."/>
            <person name="Katoh T."/>
            <person name="Gotoh A."/>
            <person name="Gotoh Y."/>
            <person name="Taniguchi I."/>
            <person name="Nakamura K."/>
            <person name="Hayashi T."/>
            <person name="Katayama T."/>
            <person name="Uemura T."/>
            <person name="Hattori Y."/>
        </authorList>
    </citation>
    <scope>NUCLEOTIDE SEQUENCE [LARGE SCALE GENOMIC DNA]</scope>
    <source>
        <strain evidence="2 3">SB-73</strain>
    </source>
</reference>
<evidence type="ECO:0000313" key="2">
    <source>
        <dbReference type="EMBL" id="GMM52070.1"/>
    </source>
</evidence>
<proteinExistence type="predicted"/>
<organism evidence="2 3">
    <name type="scientific">Starmerella bacillaris</name>
    <name type="common">Yeast</name>
    <name type="synonym">Candida zemplinina</name>
    <dbReference type="NCBI Taxonomy" id="1247836"/>
    <lineage>
        <taxon>Eukaryota</taxon>
        <taxon>Fungi</taxon>
        <taxon>Dikarya</taxon>
        <taxon>Ascomycota</taxon>
        <taxon>Saccharomycotina</taxon>
        <taxon>Dipodascomycetes</taxon>
        <taxon>Dipodascales</taxon>
        <taxon>Trichomonascaceae</taxon>
        <taxon>Starmerella</taxon>
    </lineage>
</organism>
<sequence length="162" mass="18621">MGTGSHRAQLESARGKRDRVNGIVHARSLKSHSTLKFRKEVVYKESKRPAQIESAENDTIEKSKDDVNENKPASGARDPVVESDSKIKSETVSVKDQEDQEDQDQYSDDLEEEEEEDDSDSEDELKRELVKLQSKQRLREQKHIKSSHVSGWRKEHPFAKFS</sequence>
<accession>A0AAV5RKZ6</accession>
<name>A0AAV5RKZ6_STABA</name>
<gene>
    <name evidence="2" type="ORF">DASB73_030330</name>
</gene>
<feature type="compositionally biased region" description="Basic and acidic residues" evidence="1">
    <location>
        <begin position="79"/>
        <end position="97"/>
    </location>
</feature>
<feature type="compositionally biased region" description="Basic and acidic residues" evidence="1">
    <location>
        <begin position="37"/>
        <end position="50"/>
    </location>
</feature>
<protein>
    <submittedName>
        <fullName evidence="2">Uncharacterized protein</fullName>
    </submittedName>
</protein>
<dbReference type="EMBL" id="BTGC01000008">
    <property type="protein sequence ID" value="GMM52070.1"/>
    <property type="molecule type" value="Genomic_DNA"/>
</dbReference>
<dbReference type="AlphaFoldDB" id="A0AAV5RKZ6"/>
<keyword evidence="3" id="KW-1185">Reference proteome</keyword>
<feature type="compositionally biased region" description="Basic and acidic residues" evidence="1">
    <location>
        <begin position="152"/>
        <end position="162"/>
    </location>
</feature>
<evidence type="ECO:0000313" key="3">
    <source>
        <dbReference type="Proteomes" id="UP001362899"/>
    </source>
</evidence>
<evidence type="ECO:0000256" key="1">
    <source>
        <dbReference type="SAM" id="MobiDB-lite"/>
    </source>
</evidence>
<feature type="region of interest" description="Disordered" evidence="1">
    <location>
        <begin position="1"/>
        <end position="162"/>
    </location>
</feature>
<feature type="compositionally biased region" description="Acidic residues" evidence="1">
    <location>
        <begin position="98"/>
        <end position="123"/>
    </location>
</feature>
<comment type="caution">
    <text evidence="2">The sequence shown here is derived from an EMBL/GenBank/DDBJ whole genome shotgun (WGS) entry which is preliminary data.</text>
</comment>
<dbReference type="Proteomes" id="UP001362899">
    <property type="component" value="Unassembled WGS sequence"/>
</dbReference>
<feature type="compositionally biased region" description="Basic residues" evidence="1">
    <location>
        <begin position="27"/>
        <end position="36"/>
    </location>
</feature>
<feature type="compositionally biased region" description="Basic and acidic residues" evidence="1">
    <location>
        <begin position="59"/>
        <end position="69"/>
    </location>
</feature>